<dbReference type="Gene3D" id="3.40.1310.30">
    <property type="match status" value="1"/>
</dbReference>
<dbReference type="InterPro" id="IPR053923">
    <property type="entry name" value="RepB_C"/>
</dbReference>
<name>U2EU97_9BACT</name>
<gene>
    <name evidence="3" type="ORF">UNSW3_1932</name>
</gene>
<dbReference type="PATRIC" id="fig|1242966.3.peg.1808"/>
<protein>
    <submittedName>
        <fullName evidence="3">OrfA</fullName>
    </submittedName>
</protein>
<evidence type="ECO:0000313" key="4">
    <source>
        <dbReference type="Proteomes" id="UP000016636"/>
    </source>
</evidence>
<dbReference type="RefSeq" id="WP_021085049.1">
    <property type="nucleotide sequence ID" value="NZ_ANNE01000026.1"/>
</dbReference>
<dbReference type="InterPro" id="IPR002631">
    <property type="entry name" value="Plasmid_rep_OBD"/>
</dbReference>
<sequence>MAQDAKNVKKRNWAFVAYPESMPTNWLEILQETGAPIAISPLHDKDLNADEHEKKAHYHVICCWDGPVRFTQAEKLAKSVNGTIPIPLESIRGYYRYFTHKDNPEKHQYDESEIKCLNGFAITDFVELSKSEVVKIKYDILDLIEKNGFCEYYDLIEFLKNDNIERLEIAMNNTLFFNTYLKSKRHKGFKNGVS</sequence>
<dbReference type="GO" id="GO:0005727">
    <property type="term" value="C:extrachromosomal circular DNA"/>
    <property type="evidence" value="ECO:0007669"/>
    <property type="project" value="InterPro"/>
</dbReference>
<feature type="domain" description="Replication protein RepB C-terminal" evidence="2">
    <location>
        <begin position="139"/>
        <end position="186"/>
    </location>
</feature>
<feature type="domain" description="Plasmid replication protein origin binding" evidence="1">
    <location>
        <begin position="6"/>
        <end position="122"/>
    </location>
</feature>
<comment type="caution">
    <text evidence="3">The sequence shown here is derived from an EMBL/GenBank/DDBJ whole genome shotgun (WGS) entry which is preliminary data.</text>
</comment>
<evidence type="ECO:0000313" key="3">
    <source>
        <dbReference type="EMBL" id="ERJ21215.1"/>
    </source>
</evidence>
<dbReference type="Proteomes" id="UP000016636">
    <property type="component" value="Unassembled WGS sequence"/>
</dbReference>
<dbReference type="GO" id="GO:0003677">
    <property type="term" value="F:DNA binding"/>
    <property type="evidence" value="ECO:0007669"/>
    <property type="project" value="InterPro"/>
</dbReference>
<dbReference type="EMBL" id="ANNE01000026">
    <property type="protein sequence ID" value="ERJ21215.1"/>
    <property type="molecule type" value="Genomic_DNA"/>
</dbReference>
<dbReference type="GO" id="GO:0006260">
    <property type="term" value="P:DNA replication"/>
    <property type="evidence" value="ECO:0007669"/>
    <property type="project" value="InterPro"/>
</dbReference>
<accession>U2EU97</accession>
<dbReference type="Pfam" id="PF01719">
    <property type="entry name" value="Rep_OBD"/>
    <property type="match status" value="1"/>
</dbReference>
<evidence type="ECO:0000259" key="2">
    <source>
        <dbReference type="Pfam" id="PF21861"/>
    </source>
</evidence>
<evidence type="ECO:0000259" key="1">
    <source>
        <dbReference type="Pfam" id="PF01719"/>
    </source>
</evidence>
<dbReference type="AlphaFoldDB" id="U2EU97"/>
<organism evidence="3 4">
    <name type="scientific">Campylobacter concisus UNSW3</name>
    <dbReference type="NCBI Taxonomy" id="1242966"/>
    <lineage>
        <taxon>Bacteria</taxon>
        <taxon>Pseudomonadati</taxon>
        <taxon>Campylobacterota</taxon>
        <taxon>Epsilonproteobacteria</taxon>
        <taxon>Campylobacterales</taxon>
        <taxon>Campylobacteraceae</taxon>
        <taxon>Campylobacter</taxon>
    </lineage>
</organism>
<dbReference type="Pfam" id="PF21861">
    <property type="entry name" value="RepB_C"/>
    <property type="match status" value="1"/>
</dbReference>
<proteinExistence type="predicted"/>
<reference evidence="3 4" key="1">
    <citation type="journal article" date="2013" name="BMC Genomics">
        <title>Comparative genomics of Campylobacter concisus isolates reveals genetic diversity and provides insights into disease association.</title>
        <authorList>
            <person name="Deshpande N.P."/>
            <person name="Kaakoush N.O."/>
            <person name="Wilkins M.R."/>
            <person name="Mitchell H.M."/>
        </authorList>
    </citation>
    <scope>NUCLEOTIDE SEQUENCE [LARGE SCALE GENOMIC DNA]</scope>
    <source>
        <strain evidence="3 4">UNSW3</strain>
    </source>
</reference>
<dbReference type="GO" id="GO:0003916">
    <property type="term" value="F:DNA topoisomerase activity"/>
    <property type="evidence" value="ECO:0007669"/>
    <property type="project" value="InterPro"/>
</dbReference>